<dbReference type="Proteomes" id="UP001500683">
    <property type="component" value="Unassembled WGS sequence"/>
</dbReference>
<dbReference type="InterPro" id="IPR051448">
    <property type="entry name" value="CdaR-like_regulators"/>
</dbReference>
<organism evidence="3 4">
    <name type="scientific">Actinomadura miaoliensis</name>
    <dbReference type="NCBI Taxonomy" id="430685"/>
    <lineage>
        <taxon>Bacteria</taxon>
        <taxon>Bacillati</taxon>
        <taxon>Actinomycetota</taxon>
        <taxon>Actinomycetes</taxon>
        <taxon>Streptosporangiales</taxon>
        <taxon>Thermomonosporaceae</taxon>
        <taxon>Actinomadura</taxon>
    </lineage>
</organism>
<dbReference type="InterPro" id="IPR042070">
    <property type="entry name" value="PucR_C-HTH_sf"/>
</dbReference>
<dbReference type="RefSeq" id="WP_344939159.1">
    <property type="nucleotide sequence ID" value="NZ_BAAAZG010000001.1"/>
</dbReference>
<dbReference type="InterPro" id="IPR025736">
    <property type="entry name" value="PucR_C-HTH_dom"/>
</dbReference>
<proteinExistence type="predicted"/>
<protein>
    <submittedName>
        <fullName evidence="3">PucR family transcriptional regulator</fullName>
    </submittedName>
</protein>
<dbReference type="PANTHER" id="PTHR33744">
    <property type="entry name" value="CARBOHYDRATE DIACID REGULATOR"/>
    <property type="match status" value="1"/>
</dbReference>
<reference evidence="4" key="1">
    <citation type="journal article" date="2019" name="Int. J. Syst. Evol. Microbiol.">
        <title>The Global Catalogue of Microorganisms (GCM) 10K type strain sequencing project: providing services to taxonomists for standard genome sequencing and annotation.</title>
        <authorList>
            <consortium name="The Broad Institute Genomics Platform"/>
            <consortium name="The Broad Institute Genome Sequencing Center for Infectious Disease"/>
            <person name="Wu L."/>
            <person name="Ma J."/>
        </authorList>
    </citation>
    <scope>NUCLEOTIDE SEQUENCE [LARGE SCALE GENOMIC DNA]</scope>
    <source>
        <strain evidence="4">JCM 16702</strain>
    </source>
</reference>
<feature type="domain" description="PucR C-terminal helix-turn-helix" evidence="1">
    <location>
        <begin position="332"/>
        <end position="390"/>
    </location>
</feature>
<evidence type="ECO:0000313" key="4">
    <source>
        <dbReference type="Proteomes" id="UP001500683"/>
    </source>
</evidence>
<dbReference type="EMBL" id="BAAAZG010000001">
    <property type="protein sequence ID" value="GAA4054175.1"/>
    <property type="molecule type" value="Genomic_DNA"/>
</dbReference>
<dbReference type="Pfam" id="PF13556">
    <property type="entry name" value="HTH_30"/>
    <property type="match status" value="1"/>
</dbReference>
<accession>A0ABP7UW70</accession>
<dbReference type="PANTHER" id="PTHR33744:SF1">
    <property type="entry name" value="DNA-BINDING TRANSCRIPTIONAL ACTIVATOR ADER"/>
    <property type="match status" value="1"/>
</dbReference>
<dbReference type="InterPro" id="IPR058663">
    <property type="entry name" value="PucR-like_N"/>
</dbReference>
<sequence length="398" mass="43962">MTQTLDHGALDDAALPARLVSLMRPELPGLTEEIITGLRRNIPEYARTLDGAHAQVLRAHVETHVAAFVDLIADPSTVPEAHDEAARRLGRLEAHEGRSMDCLQAAFRIGGQVAWRRIMREVPRYDLPAPVMARLADVMFGYIDRLAALAMEGYVQATESPAAMADKRRRELLRLVLEGPSVPASVIREKAQAAGWTVPEEVVLVAVRPRARCVRAALDGDVLADVDGPAPHLLVPGPFSEDRLAMLRAALPDQRIAVGLPVAPPRAADSLRWARQALALSARGVIDDGPAILCENHLVTLWLLVDVPLLHQLARRELAPMAGLTSAQRDRLTETLLVWLVNRGTASELGDRLHIHPQTVRYRLRQLDQLFGDRLRDPECRFGIEVVLRAMRLWPADT</sequence>
<gene>
    <name evidence="3" type="ORF">GCM10022214_01070</name>
</gene>
<keyword evidence="4" id="KW-1185">Reference proteome</keyword>
<feature type="domain" description="PucR-like N-terminal" evidence="2">
    <location>
        <begin position="14"/>
        <end position="177"/>
    </location>
</feature>
<comment type="caution">
    <text evidence="3">The sequence shown here is derived from an EMBL/GenBank/DDBJ whole genome shotgun (WGS) entry which is preliminary data.</text>
</comment>
<dbReference type="Pfam" id="PF25906">
    <property type="entry name" value="PucR-like_N"/>
    <property type="match status" value="1"/>
</dbReference>
<evidence type="ECO:0000313" key="3">
    <source>
        <dbReference type="EMBL" id="GAA4054175.1"/>
    </source>
</evidence>
<dbReference type="Gene3D" id="1.10.10.2840">
    <property type="entry name" value="PucR C-terminal helix-turn-helix domain"/>
    <property type="match status" value="1"/>
</dbReference>
<evidence type="ECO:0000259" key="1">
    <source>
        <dbReference type="Pfam" id="PF13556"/>
    </source>
</evidence>
<name>A0ABP7UW70_9ACTN</name>
<evidence type="ECO:0000259" key="2">
    <source>
        <dbReference type="Pfam" id="PF25906"/>
    </source>
</evidence>